<dbReference type="Proteomes" id="UP000186905">
    <property type="component" value="Unassembled WGS sequence"/>
</dbReference>
<sequence length="467" mass="51231">MKEIAFRWIDKHLINVTIRENFLILFFAPLLAIIVVSATLIDAAENQQNQILRQEMETVATLISQTNLTQSDVTRVLAGSNIQVGFSGKYTAQVANSDYQLTITEQPNLLSALTISHSAIIVAACLFIIMCLYYIMTFMGGALYNIYDAVTRLANGDLSYRINHAPARNDFNLIARTVDRVSEREHKLVIATQEAIALIQQISSELRQRSNDNETLTLQQQERIDSLASATEQMASSVREVASHAHDTSSQTREAAQLTTQGQTQVITTLSAINQLGTEINSASKAVKELDSNAAQIDDVVATISAISEQTNLLALNAAIEAARAGEQGRGFAVVADEVRTLASRTQNATVEIQQMIEALQSNSQRLMKVMQHTVSNAESSEKMMSSVNQDIDQISAKNQSISGRSIEIAAAAEEQGAVADNIASDVEQVREQSRQVADMVTQSTEEIHRLYQQADVLESLMKDLEV</sequence>
<dbReference type="GO" id="GO:0006935">
    <property type="term" value="P:chemotaxis"/>
    <property type="evidence" value="ECO:0007669"/>
    <property type="project" value="UniProtKB-ARBA"/>
</dbReference>
<keyword evidence="6" id="KW-0812">Transmembrane</keyword>
<accession>A0A1Q9G5V4</accession>
<dbReference type="InterPro" id="IPR000727">
    <property type="entry name" value="T_SNARE_dom"/>
</dbReference>
<dbReference type="SUPFAM" id="SSF58104">
    <property type="entry name" value="Methyl-accepting chemotaxis protein (MCP) signaling domain"/>
    <property type="match status" value="1"/>
</dbReference>
<dbReference type="FunFam" id="1.10.287.950:FF:000001">
    <property type="entry name" value="Methyl-accepting chemotaxis sensory transducer"/>
    <property type="match status" value="1"/>
</dbReference>
<evidence type="ECO:0000256" key="5">
    <source>
        <dbReference type="PROSITE-ProRule" id="PRU00284"/>
    </source>
</evidence>
<dbReference type="RefSeq" id="WP_075768243.1">
    <property type="nucleotide sequence ID" value="NZ_MJIL01000101.1"/>
</dbReference>
<evidence type="ECO:0000256" key="6">
    <source>
        <dbReference type="SAM" id="Phobius"/>
    </source>
</evidence>
<name>A0A1Q9G5V4_9GAMM</name>
<evidence type="ECO:0000256" key="4">
    <source>
        <dbReference type="ARBA" id="ARBA00029447"/>
    </source>
</evidence>
<dbReference type="GO" id="GO:0007165">
    <property type="term" value="P:signal transduction"/>
    <property type="evidence" value="ECO:0007669"/>
    <property type="project" value="UniProtKB-KW"/>
</dbReference>
<dbReference type="InterPro" id="IPR004089">
    <property type="entry name" value="MCPsignal_dom"/>
</dbReference>
<dbReference type="OrthoDB" id="6757190at2"/>
<feature type="domain" description="Methyl-accepting transducer" evidence="7">
    <location>
        <begin position="195"/>
        <end position="431"/>
    </location>
</feature>
<dbReference type="EMBL" id="MJIL01000101">
    <property type="protein sequence ID" value="OLQ69317.1"/>
    <property type="molecule type" value="Genomic_DNA"/>
</dbReference>
<gene>
    <name evidence="9" type="ORF">BIT28_20260</name>
</gene>
<keyword evidence="3 5" id="KW-0807">Transducer</keyword>
<dbReference type="PROSITE" id="PS50111">
    <property type="entry name" value="CHEMOTAXIS_TRANSDUC_2"/>
    <property type="match status" value="1"/>
</dbReference>
<comment type="similarity">
    <text evidence="4">Belongs to the methyl-accepting chemotaxis (MCP) protein family.</text>
</comment>
<evidence type="ECO:0000256" key="2">
    <source>
        <dbReference type="ARBA" id="ARBA00022519"/>
    </source>
</evidence>
<comment type="caution">
    <text evidence="9">The sequence shown here is derived from an EMBL/GenBank/DDBJ whole genome shotgun (WGS) entry which is preliminary data.</text>
</comment>
<evidence type="ECO:0000259" key="7">
    <source>
        <dbReference type="PROSITE" id="PS50111"/>
    </source>
</evidence>
<dbReference type="CDD" id="cd11386">
    <property type="entry name" value="MCP_signal"/>
    <property type="match status" value="1"/>
</dbReference>
<reference evidence="9 10" key="1">
    <citation type="submission" date="2016-09" db="EMBL/GenBank/DDBJ databases">
        <title>Photobacterium proteolyticum sp. nov. a protease producing bacterium isolated from ocean sediments of Laizhou Bay.</title>
        <authorList>
            <person name="Li Y."/>
        </authorList>
    </citation>
    <scope>NUCLEOTIDE SEQUENCE [LARGE SCALE GENOMIC DNA]</scope>
    <source>
        <strain evidence="9 10">13-12</strain>
    </source>
</reference>
<dbReference type="Pfam" id="PF00015">
    <property type="entry name" value="MCPsignal"/>
    <property type="match status" value="1"/>
</dbReference>
<dbReference type="PANTHER" id="PTHR32089:SF65">
    <property type="entry name" value="CHEMOTAXIS SIGNAL TRANSDUCTION SYSTEM METHYL ACCEPTING SENSORY TRANSDUCER"/>
    <property type="match status" value="1"/>
</dbReference>
<dbReference type="STRING" id="1903952.BIT28_20260"/>
<feature type="transmembrane region" description="Helical" evidence="6">
    <location>
        <begin position="115"/>
        <end position="135"/>
    </location>
</feature>
<evidence type="ECO:0000313" key="10">
    <source>
        <dbReference type="Proteomes" id="UP000186905"/>
    </source>
</evidence>
<keyword evidence="6" id="KW-1133">Transmembrane helix</keyword>
<protein>
    <submittedName>
        <fullName evidence="9">Chemotaxis protein</fullName>
    </submittedName>
</protein>
<keyword evidence="2" id="KW-1003">Cell membrane</keyword>
<keyword evidence="10" id="KW-1185">Reference proteome</keyword>
<dbReference type="GO" id="GO:0005886">
    <property type="term" value="C:plasma membrane"/>
    <property type="evidence" value="ECO:0007669"/>
    <property type="project" value="UniProtKB-SubCell"/>
</dbReference>
<feature type="transmembrane region" description="Helical" evidence="6">
    <location>
        <begin position="21"/>
        <end position="41"/>
    </location>
</feature>
<organism evidence="9 10">
    <name type="scientific">Photobacterium proteolyticum</name>
    <dbReference type="NCBI Taxonomy" id="1903952"/>
    <lineage>
        <taxon>Bacteria</taxon>
        <taxon>Pseudomonadati</taxon>
        <taxon>Pseudomonadota</taxon>
        <taxon>Gammaproteobacteria</taxon>
        <taxon>Vibrionales</taxon>
        <taxon>Vibrionaceae</taxon>
        <taxon>Photobacterium</taxon>
    </lineage>
</organism>
<feature type="domain" description="T-SNARE coiled-coil homology" evidence="8">
    <location>
        <begin position="382"/>
        <end position="444"/>
    </location>
</feature>
<comment type="subcellular location">
    <subcellularLocation>
        <location evidence="1">Cell inner membrane</location>
        <topology evidence="1">Multi-pass membrane protein</topology>
    </subcellularLocation>
</comment>
<keyword evidence="6" id="KW-0472">Membrane</keyword>
<dbReference type="SMART" id="SM00283">
    <property type="entry name" value="MA"/>
    <property type="match status" value="1"/>
</dbReference>
<dbReference type="Gene3D" id="1.10.287.950">
    <property type="entry name" value="Methyl-accepting chemotaxis protein"/>
    <property type="match status" value="1"/>
</dbReference>
<evidence type="ECO:0000313" key="9">
    <source>
        <dbReference type="EMBL" id="OLQ69317.1"/>
    </source>
</evidence>
<dbReference type="PROSITE" id="PS50192">
    <property type="entry name" value="T_SNARE"/>
    <property type="match status" value="1"/>
</dbReference>
<dbReference type="AlphaFoldDB" id="A0A1Q9G5V4"/>
<proteinExistence type="inferred from homology"/>
<dbReference type="PANTHER" id="PTHR32089">
    <property type="entry name" value="METHYL-ACCEPTING CHEMOTAXIS PROTEIN MCPB"/>
    <property type="match status" value="1"/>
</dbReference>
<evidence type="ECO:0000256" key="1">
    <source>
        <dbReference type="ARBA" id="ARBA00004429"/>
    </source>
</evidence>
<keyword evidence="2" id="KW-0997">Cell inner membrane</keyword>
<evidence type="ECO:0000259" key="8">
    <source>
        <dbReference type="PROSITE" id="PS50192"/>
    </source>
</evidence>
<evidence type="ECO:0000256" key="3">
    <source>
        <dbReference type="ARBA" id="ARBA00023224"/>
    </source>
</evidence>